<protein>
    <submittedName>
        <fullName evidence="1">Uncharacterized protein</fullName>
    </submittedName>
</protein>
<dbReference type="AlphaFoldDB" id="W9CNH5"/>
<evidence type="ECO:0000313" key="1">
    <source>
        <dbReference type="EMBL" id="ESZ97603.1"/>
    </source>
</evidence>
<dbReference type="HOGENOM" id="CLU_2470381_0_0_1"/>
<accession>W9CNH5</accession>
<sequence length="88" mass="9021">MCEETPYAHCGDDEDVELVESNGDNGGWGDGGEGGGRAWVVALSESDERWVVLKMALPLSAVVALAGRSLGISSMALLCGAIGLVSDP</sequence>
<keyword evidence="2" id="KW-1185">Reference proteome</keyword>
<evidence type="ECO:0000313" key="2">
    <source>
        <dbReference type="Proteomes" id="UP000019487"/>
    </source>
</evidence>
<name>W9CNH5_SCLBF</name>
<comment type="caution">
    <text evidence="1">The sequence shown here is derived from an EMBL/GenBank/DDBJ whole genome shotgun (WGS) entry which is preliminary data.</text>
</comment>
<dbReference type="EMBL" id="AYSA01000081">
    <property type="protein sequence ID" value="ESZ97603.1"/>
    <property type="molecule type" value="Genomic_DNA"/>
</dbReference>
<reference evidence="1 2" key="1">
    <citation type="journal article" date="2014" name="Genome Announc.">
        <title>Draft genome sequence of Sclerotinia borealis, a psychrophilic plant pathogenic fungus.</title>
        <authorList>
            <person name="Mardanov A.V."/>
            <person name="Beletsky A.V."/>
            <person name="Kadnikov V.V."/>
            <person name="Ignatov A.N."/>
            <person name="Ravin N.V."/>
        </authorList>
    </citation>
    <scope>NUCLEOTIDE SEQUENCE [LARGE SCALE GENOMIC DNA]</scope>
    <source>
        <strain evidence="2">F-4157</strain>
    </source>
</reference>
<proteinExistence type="predicted"/>
<dbReference type="Proteomes" id="UP000019487">
    <property type="component" value="Unassembled WGS sequence"/>
</dbReference>
<organism evidence="1 2">
    <name type="scientific">Sclerotinia borealis (strain F-4128)</name>
    <dbReference type="NCBI Taxonomy" id="1432307"/>
    <lineage>
        <taxon>Eukaryota</taxon>
        <taxon>Fungi</taxon>
        <taxon>Dikarya</taxon>
        <taxon>Ascomycota</taxon>
        <taxon>Pezizomycotina</taxon>
        <taxon>Leotiomycetes</taxon>
        <taxon>Helotiales</taxon>
        <taxon>Sclerotiniaceae</taxon>
        <taxon>Sclerotinia</taxon>
    </lineage>
</organism>
<gene>
    <name evidence="1" type="ORF">SBOR_2004</name>
</gene>